<name>A0ABU8T3N1_9PSEU</name>
<evidence type="ECO:0000313" key="6">
    <source>
        <dbReference type="Proteomes" id="UP001364211"/>
    </source>
</evidence>
<evidence type="ECO:0000256" key="3">
    <source>
        <dbReference type="ARBA" id="ARBA00023121"/>
    </source>
</evidence>
<evidence type="ECO:0000256" key="2">
    <source>
        <dbReference type="ARBA" id="ARBA00023034"/>
    </source>
</evidence>
<evidence type="ECO:0000313" key="5">
    <source>
        <dbReference type="EMBL" id="MEJ8278238.1"/>
    </source>
</evidence>
<reference evidence="5 6" key="1">
    <citation type="submission" date="2024-03" db="EMBL/GenBank/DDBJ databases">
        <title>Draft genome sequence of Pseudonocardia sp. DW16-2.</title>
        <authorList>
            <person name="Duangmal K."/>
        </authorList>
    </citation>
    <scope>NUCLEOTIDE SEQUENCE [LARGE SCALE GENOMIC DNA]</scope>
    <source>
        <strain evidence="5 6">DW16-2</strain>
    </source>
</reference>
<keyword evidence="2" id="KW-0333">Golgi apparatus</keyword>
<protein>
    <submittedName>
        <fullName evidence="5">GPP34 family phosphoprotein</fullName>
    </submittedName>
</protein>
<comment type="caution">
    <text evidence="5">The sequence shown here is derived from an EMBL/GenBank/DDBJ whole genome shotgun (WGS) entry which is preliminary data.</text>
</comment>
<comment type="subcellular location">
    <subcellularLocation>
        <location evidence="1">Golgi apparatus membrane</location>
        <topology evidence="1">Peripheral membrane protein</topology>
        <orientation evidence="1">Cytoplasmic side</orientation>
    </subcellularLocation>
</comment>
<keyword evidence="3" id="KW-0446">Lipid-binding</keyword>
<dbReference type="InterPro" id="IPR038261">
    <property type="entry name" value="GPP34-like_sf"/>
</dbReference>
<proteinExistence type="predicted"/>
<keyword evidence="6" id="KW-1185">Reference proteome</keyword>
<keyword evidence="4" id="KW-0472">Membrane</keyword>
<dbReference type="RefSeq" id="WP_340286359.1">
    <property type="nucleotide sequence ID" value="NZ_JBBJUP010000003.1"/>
</dbReference>
<evidence type="ECO:0000256" key="1">
    <source>
        <dbReference type="ARBA" id="ARBA00004255"/>
    </source>
</evidence>
<evidence type="ECO:0000256" key="4">
    <source>
        <dbReference type="ARBA" id="ARBA00023136"/>
    </source>
</evidence>
<dbReference type="InterPro" id="IPR008628">
    <property type="entry name" value="GPP34-like"/>
</dbReference>
<gene>
    <name evidence="5" type="ORF">WJX68_04775</name>
</gene>
<organism evidence="5 6">
    <name type="scientific">Pseudonocardia spirodelae</name>
    <dbReference type="NCBI Taxonomy" id="3133431"/>
    <lineage>
        <taxon>Bacteria</taxon>
        <taxon>Bacillati</taxon>
        <taxon>Actinomycetota</taxon>
        <taxon>Actinomycetes</taxon>
        <taxon>Pseudonocardiales</taxon>
        <taxon>Pseudonocardiaceae</taxon>
        <taxon>Pseudonocardia</taxon>
    </lineage>
</organism>
<dbReference type="Pfam" id="PF05719">
    <property type="entry name" value="GPP34"/>
    <property type="match status" value="1"/>
</dbReference>
<accession>A0ABU8T3N1</accession>
<sequence>MRTLLLAEDLLLLGLDRTAGRVGDRFDGRTLPVALLRDLVDTGALYLEVGAAGGDGDATVTPSGAEPEHPALAAALAAVTRDGTDSSARPLAAAAVHLARTPAGSAGGAVAALVGDGVLAAQEYRRFGLLRRVHLSETDPGPARALRTRLAAALVTTSPPDGRDGLLLVLLTLSGLAGDVLPPEIDAGTREEARRRADLLVEGAARDPFVRAYFAVRSGWAGN</sequence>
<dbReference type="Gene3D" id="1.10.3630.10">
    <property type="entry name" value="yeast vps74-n-term truncation variant domain like"/>
    <property type="match status" value="1"/>
</dbReference>
<dbReference type="EMBL" id="JBBJUP010000003">
    <property type="protein sequence ID" value="MEJ8278238.1"/>
    <property type="molecule type" value="Genomic_DNA"/>
</dbReference>
<dbReference type="Proteomes" id="UP001364211">
    <property type="component" value="Unassembled WGS sequence"/>
</dbReference>